<comment type="caution">
    <text evidence="7">The sequence shown here is derived from an EMBL/GenBank/DDBJ whole genome shotgun (WGS) entry which is preliminary data.</text>
</comment>
<keyword evidence="3" id="KW-0560">Oxidoreductase</keyword>
<dbReference type="SUPFAM" id="SSF51905">
    <property type="entry name" value="FAD/NAD(P)-binding domain"/>
    <property type="match status" value="1"/>
</dbReference>
<evidence type="ECO:0000256" key="4">
    <source>
        <dbReference type="PIRSR" id="PIRSR601613-1"/>
    </source>
</evidence>
<evidence type="ECO:0000313" key="8">
    <source>
        <dbReference type="Proteomes" id="UP000707356"/>
    </source>
</evidence>
<protein>
    <submittedName>
        <fullName evidence="7">FAD-dependent oxidoreductase</fullName>
    </submittedName>
</protein>
<dbReference type="GO" id="GO:0016491">
    <property type="term" value="F:oxidoreductase activity"/>
    <property type="evidence" value="ECO:0007669"/>
    <property type="project" value="UniProtKB-KW"/>
</dbReference>
<sequence>MSRTALMRFIRRAYRLSQAAAQTQIPLAELVEMQQSIARRQVLQGLTVGAVGLGVKLIQPQQIAQASDIRRSDGRSDGLSGSGRSGSGLSRQNLLVVGAGIAGLTAAYRLRQAGVGVDVIEASHRVGGRLVSLAQLAGEFSTVELGGEFIDSRHQDVRALAAELGLELADLRVADAGLEPEILYFGGQRMNEGRVIEEFAPLAHRIDRDLQQLTRRNITYRAPSPEAIRLDRLSLAEYLEVEPVSPLINQLVRVAYITEFGRDPETQSCLNMLFLIGAEVGKWSTYGISDERYHVVGGNDQIPKRLAERLRGVIEFGTVLESIRATADSCYRVSLRQDDRSQERIYDRILLTLPFSLLRQVELELELPEAKQNAIANLGYGTSSKLAVPYRERIWRTRYGCTISIYTDLDFQNTWESARYGAGPGGWVTDLRGGDQGLKLVADSPQIQAERLTQDLEQIFPGIAQVPRGQAKRAVWATEPYALGSYSCYLPGQWTSFGGAEIERVGNLWFAGEHCSLGSQGYMNGACETAEAAAKSILADLGQPVLDQADLGQGVS</sequence>
<dbReference type="EMBL" id="JAHHHV010000090">
    <property type="protein sequence ID" value="MBW4468527.1"/>
    <property type="molecule type" value="Genomic_DNA"/>
</dbReference>
<feature type="domain" description="Amine oxidase" evidence="6">
    <location>
        <begin position="101"/>
        <end position="538"/>
    </location>
</feature>
<evidence type="ECO:0000256" key="5">
    <source>
        <dbReference type="SAM" id="MobiDB-lite"/>
    </source>
</evidence>
<dbReference type="PRINTS" id="PR00757">
    <property type="entry name" value="AMINEOXDASEF"/>
</dbReference>
<evidence type="ECO:0000313" key="7">
    <source>
        <dbReference type="EMBL" id="MBW4468527.1"/>
    </source>
</evidence>
<dbReference type="InterPro" id="IPR036188">
    <property type="entry name" value="FAD/NAD-bd_sf"/>
</dbReference>
<organism evidence="7 8">
    <name type="scientific">Pegethrix bostrychoides GSE-TBD4-15B</name>
    <dbReference type="NCBI Taxonomy" id="2839662"/>
    <lineage>
        <taxon>Bacteria</taxon>
        <taxon>Bacillati</taxon>
        <taxon>Cyanobacteriota</taxon>
        <taxon>Cyanophyceae</taxon>
        <taxon>Oculatellales</taxon>
        <taxon>Oculatellaceae</taxon>
        <taxon>Pegethrix</taxon>
    </lineage>
</organism>
<dbReference type="PANTHER" id="PTHR43563">
    <property type="entry name" value="AMINE OXIDASE"/>
    <property type="match status" value="1"/>
</dbReference>
<dbReference type="Proteomes" id="UP000707356">
    <property type="component" value="Unassembled WGS sequence"/>
</dbReference>
<reference evidence="7" key="1">
    <citation type="submission" date="2021-05" db="EMBL/GenBank/DDBJ databases">
        <authorList>
            <person name="Pietrasiak N."/>
            <person name="Ward R."/>
            <person name="Stajich J.E."/>
            <person name="Kurbessoian T."/>
        </authorList>
    </citation>
    <scope>NUCLEOTIDE SEQUENCE</scope>
    <source>
        <strain evidence="7">GSE-TBD4-15B</strain>
    </source>
</reference>
<dbReference type="AlphaFoldDB" id="A0A951U8I7"/>
<feature type="binding site" evidence="4">
    <location>
        <begin position="121"/>
        <end position="122"/>
    </location>
    <ligand>
        <name>FAD</name>
        <dbReference type="ChEBI" id="CHEBI:57692"/>
    </ligand>
</feature>
<comment type="similarity">
    <text evidence="2">Belongs to the flavin monoamine oxidase family.</text>
</comment>
<dbReference type="InterPro" id="IPR050703">
    <property type="entry name" value="Flavin_MAO"/>
</dbReference>
<dbReference type="Gene3D" id="3.50.50.60">
    <property type="entry name" value="FAD/NAD(P)-binding domain"/>
    <property type="match status" value="1"/>
</dbReference>
<evidence type="ECO:0000256" key="3">
    <source>
        <dbReference type="ARBA" id="ARBA00023002"/>
    </source>
</evidence>
<evidence type="ECO:0000256" key="1">
    <source>
        <dbReference type="ARBA" id="ARBA00001974"/>
    </source>
</evidence>
<feature type="region of interest" description="Disordered" evidence="5">
    <location>
        <begin position="68"/>
        <end position="87"/>
    </location>
</feature>
<evidence type="ECO:0000259" key="6">
    <source>
        <dbReference type="Pfam" id="PF01593"/>
    </source>
</evidence>
<dbReference type="Pfam" id="PF01593">
    <property type="entry name" value="Amino_oxidase"/>
    <property type="match status" value="1"/>
</dbReference>
<comment type="cofactor">
    <cofactor evidence="1">
        <name>FAD</name>
        <dbReference type="ChEBI" id="CHEBI:57692"/>
    </cofactor>
</comment>
<dbReference type="PANTHER" id="PTHR43563:SF1">
    <property type="entry name" value="AMINE OXIDASE [FLAVIN-CONTAINING] B"/>
    <property type="match status" value="1"/>
</dbReference>
<gene>
    <name evidence="7" type="ORF">KME07_24135</name>
</gene>
<dbReference type="SUPFAM" id="SSF54373">
    <property type="entry name" value="FAD-linked reductases, C-terminal domain"/>
    <property type="match status" value="1"/>
</dbReference>
<evidence type="ECO:0000256" key="2">
    <source>
        <dbReference type="ARBA" id="ARBA00005995"/>
    </source>
</evidence>
<dbReference type="Gene3D" id="3.90.660.10">
    <property type="match status" value="1"/>
</dbReference>
<proteinExistence type="inferred from homology"/>
<dbReference type="Gene3D" id="1.10.405.10">
    <property type="entry name" value="Guanine Nucleotide Dissociation Inhibitor, domain 1"/>
    <property type="match status" value="1"/>
</dbReference>
<dbReference type="InterPro" id="IPR002937">
    <property type="entry name" value="Amino_oxidase"/>
</dbReference>
<dbReference type="InterPro" id="IPR001613">
    <property type="entry name" value="Flavin_amine_oxidase"/>
</dbReference>
<name>A0A951U8I7_9CYAN</name>
<reference evidence="7" key="2">
    <citation type="journal article" date="2022" name="Microbiol. Resour. Announc.">
        <title>Metagenome Sequencing to Explore Phylogenomics of Terrestrial Cyanobacteria.</title>
        <authorList>
            <person name="Ward R.D."/>
            <person name="Stajich J.E."/>
            <person name="Johansen J.R."/>
            <person name="Huntemann M."/>
            <person name="Clum A."/>
            <person name="Foster B."/>
            <person name="Foster B."/>
            <person name="Roux S."/>
            <person name="Palaniappan K."/>
            <person name="Varghese N."/>
            <person name="Mukherjee S."/>
            <person name="Reddy T.B.K."/>
            <person name="Daum C."/>
            <person name="Copeland A."/>
            <person name="Chen I.A."/>
            <person name="Ivanova N.N."/>
            <person name="Kyrpides N.C."/>
            <person name="Shapiro N."/>
            <person name="Eloe-Fadrosh E.A."/>
            <person name="Pietrasiak N."/>
        </authorList>
    </citation>
    <scope>NUCLEOTIDE SEQUENCE</scope>
    <source>
        <strain evidence="7">GSE-TBD4-15B</strain>
    </source>
</reference>
<accession>A0A951U8I7</accession>